<gene>
    <name evidence="4" type="ORF">Pcinc_029311</name>
</gene>
<feature type="compositionally biased region" description="Low complexity" evidence="2">
    <location>
        <begin position="692"/>
        <end position="712"/>
    </location>
</feature>
<dbReference type="Pfam" id="PF12090">
    <property type="entry name" value="Spt20_SEP"/>
    <property type="match status" value="1"/>
</dbReference>
<dbReference type="GO" id="GO:0003712">
    <property type="term" value="F:transcription coregulator activity"/>
    <property type="evidence" value="ECO:0007669"/>
    <property type="project" value="InterPro"/>
</dbReference>
<feature type="region of interest" description="Disordered" evidence="2">
    <location>
        <begin position="676"/>
        <end position="736"/>
    </location>
</feature>
<keyword evidence="5" id="KW-1185">Reference proteome</keyword>
<organism evidence="4 5">
    <name type="scientific">Petrolisthes cinctipes</name>
    <name type="common">Flat porcelain crab</name>
    <dbReference type="NCBI Taxonomy" id="88211"/>
    <lineage>
        <taxon>Eukaryota</taxon>
        <taxon>Metazoa</taxon>
        <taxon>Ecdysozoa</taxon>
        <taxon>Arthropoda</taxon>
        <taxon>Crustacea</taxon>
        <taxon>Multicrustacea</taxon>
        <taxon>Malacostraca</taxon>
        <taxon>Eumalacostraca</taxon>
        <taxon>Eucarida</taxon>
        <taxon>Decapoda</taxon>
        <taxon>Pleocyemata</taxon>
        <taxon>Anomura</taxon>
        <taxon>Galatheoidea</taxon>
        <taxon>Porcellanidae</taxon>
        <taxon>Petrolisthes</taxon>
    </lineage>
</organism>
<feature type="region of interest" description="Disordered" evidence="2">
    <location>
        <begin position="946"/>
        <end position="971"/>
    </location>
</feature>
<feature type="compositionally biased region" description="Low complexity" evidence="2">
    <location>
        <begin position="475"/>
        <end position="484"/>
    </location>
</feature>
<accession>A0AAE1F150</accession>
<dbReference type="PANTHER" id="PTHR13526:SF8">
    <property type="entry name" value="TRANSCRIPTION FACTOR SPT20 HOMOLOG"/>
    <property type="match status" value="1"/>
</dbReference>
<feature type="domain" description="Spt20-like SEP" evidence="3">
    <location>
        <begin position="73"/>
        <end position="218"/>
    </location>
</feature>
<protein>
    <recommendedName>
        <fullName evidence="3">Spt20-like SEP domain-containing protein</fullName>
    </recommendedName>
</protein>
<comment type="caution">
    <text evidence="4">The sequence shown here is derived from an EMBL/GenBank/DDBJ whole genome shotgun (WGS) entry which is preliminary data.</text>
</comment>
<feature type="region of interest" description="Disordered" evidence="2">
    <location>
        <begin position="428"/>
        <end position="484"/>
    </location>
</feature>
<proteinExistence type="inferred from homology"/>
<evidence type="ECO:0000313" key="4">
    <source>
        <dbReference type="EMBL" id="KAK3865054.1"/>
    </source>
</evidence>
<feature type="compositionally biased region" description="Low complexity" evidence="2">
    <location>
        <begin position="428"/>
        <end position="466"/>
    </location>
</feature>
<sequence length="971" mass="103119">MDVMDSLINKADYFIEQSHEVLMQGGCGVLQGQPLYRKLAAVYAEEATKTPRIKSISLTHKLLEKLVRRENLNCLVVNLYRGNEGYSLAIKMSSGLETETVRLSYEEDVFLTYIDNEKLPPMLLDLLDESNIEIYHSGCVIAEVRDYRRTLDSSYDTRYILLRPTSQSVVADVASMTRERDWSPEERLHLEAEIINRTAPPLNLSPSPMVAIINNKLHQRKYKFSTVPIKRAARRFSQISQNRQKYFEEAAAPKCLRLFNFLHSKKDKRPCAKNITKPMNLVSMDDSPDLLVPDTIDVPKFARTYERPNYTTDNSLIFIEELVLETERGQGRIYHTKLTISQRKTDEVYFGELYVDRDYQEGKQNGSTCKFQLGTQQQVCRYIQQFKEIFTEDWRKSVKITHRVAGQAAYSTYMPGSRDKKDVEILKQSAGQPGQQQIQVQQQQSSTGQQPQQQQTQTGQQSVAVGAGSGGGVGAPTASATTVTPHTPQNVIIVSNGEGGVKKSVTVVTKPIAVTSTPALTSLISAQPAQQTSGGHQVVVARSANLTNILAGRGTATAAGMAGVAGGITGATKLAVDVKTGVGGTKISLPSLTTQLNRSSVTAYSQAIPKTQPSTPSLTALLKGSIPVSTQAVSAPRPQVVSLVGGITDSTAHSKSSSTEASTSSLNVSGLQQLLAGTPSADNPAPQRGGPSLLDRLSAQSSSSVATPSAASNKDGVVKVGTGSGSSGQGNVGGSAAAAVLRSDSGSGGPPPNVNIASLNLPGLNVAGLQSLTTNLGGLQNVQVTIPGLAVPISLSLNVPVSSSTGVILSSPSPASVATKVSGTTAVTSAATVMIASQPTLQQGQVVQLPISQLNSSQLAAQLAKSTGQQGATSSSIPVLQGTGTVMSGGEGSIASGHATTSQASVVALTASKQQLQQALLKPGSLSSLSTQLQLQQKLAALAKRSQQQQQQQTQQQQPQQQQTQQQQQQS</sequence>
<evidence type="ECO:0000256" key="1">
    <source>
        <dbReference type="ARBA" id="ARBA00009112"/>
    </source>
</evidence>
<dbReference type="GO" id="GO:0000124">
    <property type="term" value="C:SAGA complex"/>
    <property type="evidence" value="ECO:0007669"/>
    <property type="project" value="InterPro"/>
</dbReference>
<dbReference type="EMBL" id="JAWQEG010003671">
    <property type="protein sequence ID" value="KAK3865054.1"/>
    <property type="molecule type" value="Genomic_DNA"/>
</dbReference>
<dbReference type="InterPro" id="IPR021950">
    <property type="entry name" value="Spt20"/>
</dbReference>
<comment type="similarity">
    <text evidence="1">Belongs to the SPT20 family.</text>
</comment>
<dbReference type="Proteomes" id="UP001286313">
    <property type="component" value="Unassembled WGS sequence"/>
</dbReference>
<evidence type="ECO:0000259" key="3">
    <source>
        <dbReference type="Pfam" id="PF12090"/>
    </source>
</evidence>
<dbReference type="AlphaFoldDB" id="A0AAE1F150"/>
<evidence type="ECO:0000313" key="5">
    <source>
        <dbReference type="Proteomes" id="UP001286313"/>
    </source>
</evidence>
<dbReference type="PANTHER" id="PTHR13526">
    <property type="entry name" value="TRANSCRIPTION FACTOR SPT20 HOMOLOG"/>
    <property type="match status" value="1"/>
</dbReference>
<reference evidence="4" key="1">
    <citation type="submission" date="2023-10" db="EMBL/GenBank/DDBJ databases">
        <title>Genome assemblies of two species of porcelain crab, Petrolisthes cinctipes and Petrolisthes manimaculis (Anomura: Porcellanidae).</title>
        <authorList>
            <person name="Angst P."/>
        </authorList>
    </citation>
    <scope>NUCLEOTIDE SEQUENCE</scope>
    <source>
        <strain evidence="4">PB745_01</strain>
        <tissue evidence="4">Gill</tissue>
    </source>
</reference>
<dbReference type="GO" id="GO:0006357">
    <property type="term" value="P:regulation of transcription by RNA polymerase II"/>
    <property type="evidence" value="ECO:0007669"/>
    <property type="project" value="TreeGrafter"/>
</dbReference>
<feature type="compositionally biased region" description="Gly residues" evidence="2">
    <location>
        <begin position="722"/>
        <end position="733"/>
    </location>
</feature>
<evidence type="ECO:0000256" key="2">
    <source>
        <dbReference type="SAM" id="MobiDB-lite"/>
    </source>
</evidence>
<dbReference type="InterPro" id="IPR046468">
    <property type="entry name" value="Spt20-like_SEP"/>
</dbReference>
<name>A0AAE1F150_PETCI</name>